<dbReference type="EMBL" id="JAFDVH010000016">
    <property type="protein sequence ID" value="KAG7462976.1"/>
    <property type="molecule type" value="Genomic_DNA"/>
</dbReference>
<evidence type="ECO:0000313" key="3">
    <source>
        <dbReference type="EMBL" id="KAG7462976.1"/>
    </source>
</evidence>
<evidence type="ECO:0000313" key="4">
    <source>
        <dbReference type="Proteomes" id="UP001046870"/>
    </source>
</evidence>
<dbReference type="GO" id="GO:0035148">
    <property type="term" value="P:tube formation"/>
    <property type="evidence" value="ECO:0007669"/>
    <property type="project" value="TreeGrafter"/>
</dbReference>
<dbReference type="OrthoDB" id="8923100at2759"/>
<reference evidence="3" key="1">
    <citation type="submission" date="2021-01" db="EMBL/GenBank/DDBJ databases">
        <authorList>
            <person name="Zahm M."/>
            <person name="Roques C."/>
            <person name="Cabau C."/>
            <person name="Klopp C."/>
            <person name="Donnadieu C."/>
            <person name="Jouanno E."/>
            <person name="Lampietro C."/>
            <person name="Louis A."/>
            <person name="Herpin A."/>
            <person name="Echchiki A."/>
            <person name="Berthelot C."/>
            <person name="Parey E."/>
            <person name="Roest-Crollius H."/>
            <person name="Braasch I."/>
            <person name="Postlethwait J."/>
            <person name="Bobe J."/>
            <person name="Montfort J."/>
            <person name="Bouchez O."/>
            <person name="Begum T."/>
            <person name="Mejri S."/>
            <person name="Adams A."/>
            <person name="Chen W.-J."/>
            <person name="Guiguen Y."/>
        </authorList>
    </citation>
    <scope>NUCLEOTIDE SEQUENCE</scope>
    <source>
        <strain evidence="3">YG-15Mar2019-1</strain>
        <tissue evidence="3">Brain</tissue>
    </source>
</reference>
<dbReference type="GO" id="GO:0005813">
    <property type="term" value="C:centrosome"/>
    <property type="evidence" value="ECO:0007669"/>
    <property type="project" value="InterPro"/>
</dbReference>
<keyword evidence="1" id="KW-0175">Coiled coil</keyword>
<gene>
    <name evidence="3" type="ORF">MATL_G00190430</name>
</gene>
<dbReference type="PANTHER" id="PTHR34343:SF1">
    <property type="entry name" value="SEROLOGICALLY DEFINED COLON CANCER ANTIGEN 8"/>
    <property type="match status" value="1"/>
</dbReference>
<dbReference type="InterPro" id="IPR031887">
    <property type="entry name" value="SDCCAG8"/>
</dbReference>
<feature type="region of interest" description="Disordered" evidence="2">
    <location>
        <begin position="112"/>
        <end position="132"/>
    </location>
</feature>
<organism evidence="3 4">
    <name type="scientific">Megalops atlanticus</name>
    <name type="common">Tarpon</name>
    <name type="synonym">Clupea gigantea</name>
    <dbReference type="NCBI Taxonomy" id="7932"/>
    <lineage>
        <taxon>Eukaryota</taxon>
        <taxon>Metazoa</taxon>
        <taxon>Chordata</taxon>
        <taxon>Craniata</taxon>
        <taxon>Vertebrata</taxon>
        <taxon>Euteleostomi</taxon>
        <taxon>Actinopterygii</taxon>
        <taxon>Neopterygii</taxon>
        <taxon>Teleostei</taxon>
        <taxon>Elopiformes</taxon>
        <taxon>Megalopidae</taxon>
        <taxon>Megalops</taxon>
    </lineage>
</organism>
<evidence type="ECO:0000256" key="2">
    <source>
        <dbReference type="SAM" id="MobiDB-lite"/>
    </source>
</evidence>
<dbReference type="GO" id="GO:0007098">
    <property type="term" value="P:centrosome cycle"/>
    <property type="evidence" value="ECO:0007669"/>
    <property type="project" value="InterPro"/>
</dbReference>
<dbReference type="GO" id="GO:0030010">
    <property type="term" value="P:establishment of cell polarity"/>
    <property type="evidence" value="ECO:0007669"/>
    <property type="project" value="TreeGrafter"/>
</dbReference>
<protein>
    <submittedName>
        <fullName evidence="3">Uncharacterized protein</fullName>
    </submittedName>
</protein>
<feature type="coiled-coil region" evidence="1">
    <location>
        <begin position="12"/>
        <end position="64"/>
    </location>
</feature>
<dbReference type="AlphaFoldDB" id="A0A9D3SZF1"/>
<proteinExistence type="predicted"/>
<dbReference type="Proteomes" id="UP001046870">
    <property type="component" value="Chromosome 16"/>
</dbReference>
<evidence type="ECO:0000256" key="1">
    <source>
        <dbReference type="SAM" id="Coils"/>
    </source>
</evidence>
<keyword evidence="4" id="KW-1185">Reference proteome</keyword>
<comment type="caution">
    <text evidence="3">The sequence shown here is derived from an EMBL/GenBank/DDBJ whole genome shotgun (WGS) entry which is preliminary data.</text>
</comment>
<accession>A0A9D3SZF1</accession>
<dbReference type="GO" id="GO:0001764">
    <property type="term" value="P:neuron migration"/>
    <property type="evidence" value="ECO:0007669"/>
    <property type="project" value="TreeGrafter"/>
</dbReference>
<name>A0A9D3SZF1_MEGAT</name>
<dbReference type="Pfam" id="PF15964">
    <property type="entry name" value="CCCAP"/>
    <property type="match status" value="1"/>
</dbReference>
<dbReference type="GO" id="GO:0005814">
    <property type="term" value="C:centriole"/>
    <property type="evidence" value="ECO:0007669"/>
    <property type="project" value="TreeGrafter"/>
</dbReference>
<dbReference type="PANTHER" id="PTHR34343">
    <property type="entry name" value="SEROLOGICALLY DEFINED COLON CANCER ANTIGEN 8"/>
    <property type="match status" value="1"/>
</dbReference>
<feature type="compositionally biased region" description="Polar residues" evidence="2">
    <location>
        <begin position="113"/>
        <end position="132"/>
    </location>
</feature>
<sequence length="132" mass="15291">MDTLLSSQNSLISKLKEECSSLGAQLEAVTESSRSELQQLCLEKQHLQECVQKLRSRCQEMEEQCVQHGKMHQRMKNRLQQLDQHCQTSAQQVMELLNRQNQLMQERHALSEEMQNPRVQLPGSSNLMPDDT</sequence>